<dbReference type="AlphaFoldDB" id="A0A255XMP1"/>
<dbReference type="PRINTS" id="PR01217">
    <property type="entry name" value="PRICHEXTENSN"/>
</dbReference>
<dbReference type="GO" id="GO:0016757">
    <property type="term" value="F:glycosyltransferase activity"/>
    <property type="evidence" value="ECO:0007669"/>
    <property type="project" value="UniProtKB-KW"/>
</dbReference>
<comment type="pathway">
    <text evidence="1 9">Cell wall biogenesis; peptidoglycan biosynthesis.</text>
</comment>
<evidence type="ECO:0000256" key="9">
    <source>
        <dbReference type="PROSITE-ProRule" id="PRU01373"/>
    </source>
</evidence>
<keyword evidence="5" id="KW-0378">Hydrolase</keyword>
<name>A0A255XMP1_9PROT</name>
<dbReference type="Proteomes" id="UP000216361">
    <property type="component" value="Unassembled WGS sequence"/>
</dbReference>
<feature type="region of interest" description="Disordered" evidence="10">
    <location>
        <begin position="155"/>
        <end position="175"/>
    </location>
</feature>
<evidence type="ECO:0000256" key="10">
    <source>
        <dbReference type="SAM" id="MobiDB-lite"/>
    </source>
</evidence>
<dbReference type="GO" id="GO:0008360">
    <property type="term" value="P:regulation of cell shape"/>
    <property type="evidence" value="ECO:0007669"/>
    <property type="project" value="UniProtKB-UniRule"/>
</dbReference>
<feature type="domain" description="L,D-TPase catalytic" evidence="11">
    <location>
        <begin position="106"/>
        <end position="236"/>
    </location>
</feature>
<proteinExistence type="inferred from homology"/>
<gene>
    <name evidence="12" type="ORF">CHR90_13185</name>
</gene>
<comment type="caution">
    <text evidence="12">The sequence shown here is derived from an EMBL/GenBank/DDBJ whole genome shotgun (WGS) entry which is preliminary data.</text>
</comment>
<dbReference type="Pfam" id="PF03734">
    <property type="entry name" value="YkuD"/>
    <property type="match status" value="1"/>
</dbReference>
<feature type="compositionally biased region" description="Pro residues" evidence="10">
    <location>
        <begin position="47"/>
        <end position="71"/>
    </location>
</feature>
<comment type="similarity">
    <text evidence="2">Belongs to the YkuD family.</text>
</comment>
<sequence>MGAFEPPVPVAVSPTSFILPPAEIEAAFPLTALAVPPVAIPLEFGPTPRPFAAPEPPPLRAPQPAPLPEAPKPIVAKPAPVPKPAPETERVVAVPKAAPPPPSPAETILISVADRRLRVTLADGSARSFPIAVGRSRDLIPIGTTEIVRKRRNPTWVPTPSMRRKDPTLPAAVPPGPRNPMGLYALDLGWTYYRIHGTNEPQSIGRAASSGCFRMLPKDIEAVFGLVSTGTKVTVIEGRLPTLPDPAPAAPVLPETKAL</sequence>
<evidence type="ECO:0000256" key="7">
    <source>
        <dbReference type="ARBA" id="ARBA00022984"/>
    </source>
</evidence>
<keyword evidence="4" id="KW-0808">Transferase</keyword>
<organism evidence="12 13">
    <name type="scientific">Elstera cyanobacteriorum</name>
    <dbReference type="NCBI Taxonomy" id="2022747"/>
    <lineage>
        <taxon>Bacteria</taxon>
        <taxon>Pseudomonadati</taxon>
        <taxon>Pseudomonadota</taxon>
        <taxon>Alphaproteobacteria</taxon>
        <taxon>Rhodospirillales</taxon>
        <taxon>Rhodospirillaceae</taxon>
        <taxon>Elstera</taxon>
    </lineage>
</organism>
<evidence type="ECO:0000256" key="5">
    <source>
        <dbReference type="ARBA" id="ARBA00022801"/>
    </source>
</evidence>
<evidence type="ECO:0000256" key="6">
    <source>
        <dbReference type="ARBA" id="ARBA00022960"/>
    </source>
</evidence>
<accession>A0A255XMP1</accession>
<keyword evidence="7 9" id="KW-0573">Peptidoglycan synthesis</keyword>
<dbReference type="InterPro" id="IPR038063">
    <property type="entry name" value="Transpep_catalytic_dom"/>
</dbReference>
<dbReference type="GO" id="GO:0071555">
    <property type="term" value="P:cell wall organization"/>
    <property type="evidence" value="ECO:0007669"/>
    <property type="project" value="UniProtKB-UniRule"/>
</dbReference>
<dbReference type="UniPathway" id="UPA00219"/>
<feature type="active site" description="Proton donor/acceptor" evidence="9">
    <location>
        <position position="196"/>
    </location>
</feature>
<evidence type="ECO:0000313" key="12">
    <source>
        <dbReference type="EMBL" id="OYQ18238.1"/>
    </source>
</evidence>
<dbReference type="SUPFAM" id="SSF141523">
    <property type="entry name" value="L,D-transpeptidase catalytic domain-like"/>
    <property type="match status" value="1"/>
</dbReference>
<keyword evidence="8 9" id="KW-0961">Cell wall biogenesis/degradation</keyword>
<evidence type="ECO:0000256" key="2">
    <source>
        <dbReference type="ARBA" id="ARBA00005992"/>
    </source>
</evidence>
<dbReference type="EMBL" id="NOXS01000033">
    <property type="protein sequence ID" value="OYQ18238.1"/>
    <property type="molecule type" value="Genomic_DNA"/>
</dbReference>
<dbReference type="PANTHER" id="PTHR30582:SF24">
    <property type="entry name" value="L,D-TRANSPEPTIDASE ERFK_SRFK-RELATED"/>
    <property type="match status" value="1"/>
</dbReference>
<keyword evidence="13" id="KW-1185">Reference proteome</keyword>
<evidence type="ECO:0000256" key="3">
    <source>
        <dbReference type="ARBA" id="ARBA00022676"/>
    </source>
</evidence>
<dbReference type="GO" id="GO:0005576">
    <property type="term" value="C:extracellular region"/>
    <property type="evidence" value="ECO:0007669"/>
    <property type="project" value="TreeGrafter"/>
</dbReference>
<feature type="region of interest" description="Disordered" evidence="10">
    <location>
        <begin position="45"/>
        <end position="83"/>
    </location>
</feature>
<evidence type="ECO:0000256" key="1">
    <source>
        <dbReference type="ARBA" id="ARBA00004752"/>
    </source>
</evidence>
<evidence type="ECO:0000256" key="4">
    <source>
        <dbReference type="ARBA" id="ARBA00022679"/>
    </source>
</evidence>
<feature type="active site" description="Nucleophile" evidence="9">
    <location>
        <position position="212"/>
    </location>
</feature>
<keyword evidence="3" id="KW-0328">Glycosyltransferase</keyword>
<dbReference type="GO" id="GO:0071972">
    <property type="term" value="F:peptidoglycan L,D-transpeptidase activity"/>
    <property type="evidence" value="ECO:0007669"/>
    <property type="project" value="TreeGrafter"/>
</dbReference>
<evidence type="ECO:0000256" key="8">
    <source>
        <dbReference type="ARBA" id="ARBA00023316"/>
    </source>
</evidence>
<keyword evidence="6 9" id="KW-0133">Cell shape</keyword>
<dbReference type="InterPro" id="IPR050979">
    <property type="entry name" value="LD-transpeptidase"/>
</dbReference>
<evidence type="ECO:0000313" key="13">
    <source>
        <dbReference type="Proteomes" id="UP000216361"/>
    </source>
</evidence>
<dbReference type="InterPro" id="IPR005490">
    <property type="entry name" value="LD_TPept_cat_dom"/>
</dbReference>
<reference evidence="12 13" key="1">
    <citation type="submission" date="2017-07" db="EMBL/GenBank/DDBJ databases">
        <title>Elstera cyanobacteriorum sp. nov., a novel bacterium isolated from cyanobacterial aggregates in a eutrophic lake.</title>
        <authorList>
            <person name="Cai H."/>
        </authorList>
    </citation>
    <scope>NUCLEOTIDE SEQUENCE [LARGE SCALE GENOMIC DNA]</scope>
    <source>
        <strain evidence="12 13">TH019</strain>
    </source>
</reference>
<protein>
    <recommendedName>
        <fullName evidence="11">L,D-TPase catalytic domain-containing protein</fullName>
    </recommendedName>
</protein>
<dbReference type="PANTHER" id="PTHR30582">
    <property type="entry name" value="L,D-TRANSPEPTIDASE"/>
    <property type="match status" value="1"/>
</dbReference>
<dbReference type="Gene3D" id="2.40.440.10">
    <property type="entry name" value="L,D-transpeptidase catalytic domain-like"/>
    <property type="match status" value="1"/>
</dbReference>
<dbReference type="CDD" id="cd16913">
    <property type="entry name" value="YkuD_like"/>
    <property type="match status" value="1"/>
</dbReference>
<dbReference type="GO" id="GO:0018104">
    <property type="term" value="P:peptidoglycan-protein cross-linking"/>
    <property type="evidence" value="ECO:0007669"/>
    <property type="project" value="TreeGrafter"/>
</dbReference>
<evidence type="ECO:0000259" key="11">
    <source>
        <dbReference type="PROSITE" id="PS52029"/>
    </source>
</evidence>
<dbReference type="PROSITE" id="PS52029">
    <property type="entry name" value="LD_TPASE"/>
    <property type="match status" value="1"/>
</dbReference>